<gene>
    <name evidence="1" type="ORF">LEP1GSC059_2322</name>
    <name evidence="3" type="ORF">LEP1GSC059_3231</name>
    <name evidence="2" type="ORF">LEP1GSC059_3702</name>
</gene>
<evidence type="ECO:0000313" key="3">
    <source>
        <dbReference type="EMBL" id="EQA72512.1"/>
    </source>
</evidence>
<sequence>MDAPSQTGCMGYYRNGSCKCRDFEEEFEGSNRTISQKNYMKDTVEEEKRKQRLKQLFAVGRNIGYSKETLQEISSSLAMGERLSFLSESQIQKIIDSLKKAHPGVFRRSQRRDKKRSIPKSQVFSIPSIDQKEMTKILLSQVNKIAPYQISLESMAQKTFKIPSEKLSFHQYQSLIEALKSMKSRFERETNLRNSSQL</sequence>
<evidence type="ECO:0000313" key="4">
    <source>
        <dbReference type="Proteomes" id="UP000015442"/>
    </source>
</evidence>
<organism evidence="2 4">
    <name type="scientific">Leptospira noguchii serovar Panama str. CZ214</name>
    <dbReference type="NCBI Taxonomy" id="1001595"/>
    <lineage>
        <taxon>Bacteria</taxon>
        <taxon>Pseudomonadati</taxon>
        <taxon>Spirochaetota</taxon>
        <taxon>Spirochaetia</taxon>
        <taxon>Leptospirales</taxon>
        <taxon>Leptospiraceae</taxon>
        <taxon>Leptospira</taxon>
    </lineage>
</organism>
<proteinExistence type="predicted"/>
<dbReference type="AlphaFoldDB" id="T0GTS9"/>
<dbReference type="Proteomes" id="UP000015442">
    <property type="component" value="Unassembled WGS sequence"/>
</dbReference>
<comment type="caution">
    <text evidence="2">The sequence shown here is derived from an EMBL/GenBank/DDBJ whole genome shotgun (WGS) entry which is preliminary data.</text>
</comment>
<evidence type="ECO:0008006" key="5">
    <source>
        <dbReference type="Google" id="ProtNLM"/>
    </source>
</evidence>
<evidence type="ECO:0000313" key="1">
    <source>
        <dbReference type="EMBL" id="EQA69964.1"/>
    </source>
</evidence>
<dbReference type="EMBL" id="AKWY02000016">
    <property type="protein sequence ID" value="EQA72512.1"/>
    <property type="molecule type" value="Genomic_DNA"/>
</dbReference>
<accession>T0GTS9</accession>
<dbReference type="EMBL" id="AKWY02000018">
    <property type="protein sequence ID" value="EQA72352.1"/>
    <property type="molecule type" value="Genomic_DNA"/>
</dbReference>
<evidence type="ECO:0000313" key="2">
    <source>
        <dbReference type="EMBL" id="EQA72352.1"/>
    </source>
</evidence>
<protein>
    <recommendedName>
        <fullName evidence="5">PF06252 family protein</fullName>
    </recommendedName>
</protein>
<reference evidence="2 4" key="1">
    <citation type="submission" date="2013-05" db="EMBL/GenBank/DDBJ databases">
        <authorList>
            <person name="Harkins D.M."/>
            <person name="Durkin A.S."/>
            <person name="Brinkac L.M."/>
            <person name="Haft D.H."/>
            <person name="Selengut J.D."/>
            <person name="Sanka R."/>
            <person name="DePew J."/>
            <person name="Purushe J."/>
            <person name="Hartskeerl R.A."/>
            <person name="Ahmed A."/>
            <person name="van der Linden H."/>
            <person name="Goris M.G.A."/>
            <person name="Vinetz J.M."/>
            <person name="Sutton G.G."/>
            <person name="Nierman W.C."/>
            <person name="Fouts D.E."/>
        </authorList>
    </citation>
    <scope>NUCLEOTIDE SEQUENCE [LARGE SCALE GENOMIC DNA]</scope>
    <source>
        <strain evidence="2 4">CZ214</strain>
    </source>
</reference>
<dbReference type="EMBL" id="AKWY02000034">
    <property type="protein sequence ID" value="EQA69964.1"/>
    <property type="molecule type" value="Genomic_DNA"/>
</dbReference>
<name>T0GTS9_9LEPT</name>